<reference evidence="1 2" key="1">
    <citation type="journal article" date="2023" name="Life. Sci Alliance">
        <title>Evolutionary insights into 3D genome organization and epigenetic landscape of Vigna mungo.</title>
        <authorList>
            <person name="Junaid A."/>
            <person name="Singh B."/>
            <person name="Bhatia S."/>
        </authorList>
    </citation>
    <scope>NUCLEOTIDE SEQUENCE [LARGE SCALE GENOMIC DNA]</scope>
    <source>
        <strain evidence="1">Urdbean</strain>
    </source>
</reference>
<dbReference type="AlphaFoldDB" id="A0AAQ3RNE4"/>
<gene>
    <name evidence="1" type="ORF">V8G54_030909</name>
</gene>
<proteinExistence type="predicted"/>
<keyword evidence="2" id="KW-1185">Reference proteome</keyword>
<dbReference type="EMBL" id="CP144692">
    <property type="protein sequence ID" value="WVY98758.1"/>
    <property type="molecule type" value="Genomic_DNA"/>
</dbReference>
<evidence type="ECO:0000313" key="1">
    <source>
        <dbReference type="EMBL" id="WVY98758.1"/>
    </source>
</evidence>
<accession>A0AAQ3RNE4</accession>
<sequence length="129" mass="14899">MLNTTACKNHCMRMRLNAIHNMLICFHDTNKLTTFLFPYKNPTTVRPTHHILTVGSKKVNTLNCVTIPVSLKYLRGDFFIAIHVGLRPHRSMTKSNFTCITVHRFRKPRFRVGSQTHILGKKVNKLVIV</sequence>
<dbReference type="Proteomes" id="UP001374535">
    <property type="component" value="Chromosome 9"/>
</dbReference>
<evidence type="ECO:0000313" key="2">
    <source>
        <dbReference type="Proteomes" id="UP001374535"/>
    </source>
</evidence>
<organism evidence="1 2">
    <name type="scientific">Vigna mungo</name>
    <name type="common">Black gram</name>
    <name type="synonym">Phaseolus mungo</name>
    <dbReference type="NCBI Taxonomy" id="3915"/>
    <lineage>
        <taxon>Eukaryota</taxon>
        <taxon>Viridiplantae</taxon>
        <taxon>Streptophyta</taxon>
        <taxon>Embryophyta</taxon>
        <taxon>Tracheophyta</taxon>
        <taxon>Spermatophyta</taxon>
        <taxon>Magnoliopsida</taxon>
        <taxon>eudicotyledons</taxon>
        <taxon>Gunneridae</taxon>
        <taxon>Pentapetalae</taxon>
        <taxon>rosids</taxon>
        <taxon>fabids</taxon>
        <taxon>Fabales</taxon>
        <taxon>Fabaceae</taxon>
        <taxon>Papilionoideae</taxon>
        <taxon>50 kb inversion clade</taxon>
        <taxon>NPAAA clade</taxon>
        <taxon>indigoferoid/millettioid clade</taxon>
        <taxon>Phaseoleae</taxon>
        <taxon>Vigna</taxon>
    </lineage>
</organism>
<name>A0AAQ3RNE4_VIGMU</name>
<protein>
    <submittedName>
        <fullName evidence="1">Uncharacterized protein</fullName>
    </submittedName>
</protein>